<evidence type="ECO:0000259" key="7">
    <source>
        <dbReference type="Pfam" id="PF04116"/>
    </source>
</evidence>
<keyword evidence="4 6" id="KW-1133">Transmembrane helix</keyword>
<proteinExistence type="inferred from homology"/>
<evidence type="ECO:0000259" key="8">
    <source>
        <dbReference type="Pfam" id="PF12076"/>
    </source>
</evidence>
<evidence type="ECO:0000256" key="1">
    <source>
        <dbReference type="ARBA" id="ARBA00004141"/>
    </source>
</evidence>
<name>A0ABQ8DM71_BRANA</name>
<reference evidence="9 10" key="1">
    <citation type="submission" date="2021-05" db="EMBL/GenBank/DDBJ databases">
        <title>Genome Assembly of Synthetic Allotetraploid Brassica napus Reveals Homoeologous Exchanges between Subgenomes.</title>
        <authorList>
            <person name="Davis J.T."/>
        </authorList>
    </citation>
    <scope>NUCLEOTIDE SEQUENCE [LARGE SCALE GENOMIC DNA]</scope>
    <source>
        <strain evidence="10">cv. Da-Ae</strain>
        <tissue evidence="9">Seedling</tissue>
    </source>
</reference>
<comment type="caution">
    <text evidence="9">The sequence shown here is derived from an EMBL/GenBank/DDBJ whole genome shotgun (WGS) entry which is preliminary data.</text>
</comment>
<dbReference type="InterPro" id="IPR021940">
    <property type="entry name" value="CER1-like_C"/>
</dbReference>
<feature type="transmembrane region" description="Helical" evidence="6">
    <location>
        <begin position="181"/>
        <end position="205"/>
    </location>
</feature>
<dbReference type="PANTHER" id="PTHR11863">
    <property type="entry name" value="STEROL DESATURASE"/>
    <property type="match status" value="1"/>
</dbReference>
<evidence type="ECO:0008006" key="11">
    <source>
        <dbReference type="Google" id="ProtNLM"/>
    </source>
</evidence>
<protein>
    <recommendedName>
        <fullName evidence="11">Protein CER1-like 2</fullName>
    </recommendedName>
</protein>
<evidence type="ECO:0000256" key="3">
    <source>
        <dbReference type="ARBA" id="ARBA00022692"/>
    </source>
</evidence>
<dbReference type="EMBL" id="JAGKQM010000004">
    <property type="protein sequence ID" value="KAH0930462.1"/>
    <property type="molecule type" value="Genomic_DNA"/>
</dbReference>
<evidence type="ECO:0000256" key="6">
    <source>
        <dbReference type="SAM" id="Phobius"/>
    </source>
</evidence>
<feature type="domain" description="Fatty acid hydroxylase" evidence="7">
    <location>
        <begin position="172"/>
        <end position="267"/>
    </location>
</feature>
<keyword evidence="10" id="KW-1185">Reference proteome</keyword>
<dbReference type="Pfam" id="PF12076">
    <property type="entry name" value="CER1-like_C"/>
    <property type="match status" value="1"/>
</dbReference>
<evidence type="ECO:0000256" key="2">
    <source>
        <dbReference type="ARBA" id="ARBA00009324"/>
    </source>
</evidence>
<gene>
    <name evidence="9" type="ORF">HID58_016189</name>
</gene>
<evidence type="ECO:0000313" key="9">
    <source>
        <dbReference type="EMBL" id="KAH0930462.1"/>
    </source>
</evidence>
<dbReference type="Proteomes" id="UP000824890">
    <property type="component" value="Unassembled WGS sequence"/>
</dbReference>
<organism evidence="9 10">
    <name type="scientific">Brassica napus</name>
    <name type="common">Rape</name>
    <dbReference type="NCBI Taxonomy" id="3708"/>
    <lineage>
        <taxon>Eukaryota</taxon>
        <taxon>Viridiplantae</taxon>
        <taxon>Streptophyta</taxon>
        <taxon>Embryophyta</taxon>
        <taxon>Tracheophyta</taxon>
        <taxon>Spermatophyta</taxon>
        <taxon>Magnoliopsida</taxon>
        <taxon>eudicotyledons</taxon>
        <taxon>Gunneridae</taxon>
        <taxon>Pentapetalae</taxon>
        <taxon>rosids</taxon>
        <taxon>malvids</taxon>
        <taxon>Brassicales</taxon>
        <taxon>Brassicaceae</taxon>
        <taxon>Brassiceae</taxon>
        <taxon>Brassica</taxon>
    </lineage>
</organism>
<dbReference type="Pfam" id="PF04116">
    <property type="entry name" value="FA_hydroxylase"/>
    <property type="match status" value="1"/>
</dbReference>
<keyword evidence="5 6" id="KW-0472">Membrane</keyword>
<accession>A0ABQ8DM71</accession>
<feature type="domain" description="Very-long-chain aldehyde decarbonylase CER1-like C-terminal" evidence="8">
    <location>
        <begin position="453"/>
        <end position="608"/>
    </location>
</feature>
<evidence type="ECO:0000256" key="5">
    <source>
        <dbReference type="ARBA" id="ARBA00023136"/>
    </source>
</evidence>
<evidence type="ECO:0000313" key="10">
    <source>
        <dbReference type="Proteomes" id="UP000824890"/>
    </source>
</evidence>
<dbReference type="InterPro" id="IPR006694">
    <property type="entry name" value="Fatty_acid_hydroxylase"/>
</dbReference>
<dbReference type="InterPro" id="IPR050307">
    <property type="entry name" value="Sterol_Desaturase_Related"/>
</dbReference>
<evidence type="ECO:0000256" key="4">
    <source>
        <dbReference type="ARBA" id="ARBA00022989"/>
    </source>
</evidence>
<feature type="transmembrane region" description="Helical" evidence="6">
    <location>
        <begin position="321"/>
        <end position="341"/>
    </location>
</feature>
<sequence>MKMASRPGLLTDWPWTPLGSFKYLVLAPLVIDSIYSYATMRDHEKLLVVALMVWRIVHSQVWISFSRYRTAKGTKRIVDKSIEFDQVDRERTWDDQIIFNTLIAYLAKVYMIRTDSLPFWRLDGLSLSSMRVRLSSSTTGFTEPFTTTSCTLATIHITTPPSSPSRSPVVHPFAEHIAYSLILVIPLVTTFLCGTVSIVSIALYITYIDFMNNLGHCNFELIPRFFFSLFPPLKFLCYTPSFHSLHHTQFRTNYSLFMPMYDYIYGTNDKCSDSLYETSLEQEEEKPDAIYLTHLTSLDSIYHLRLGSASLSSHPLSSRCYLLLMRPCTLMLSFILTFLSFRSFAFERNRFRDLTLHSHLVPKFSSHYKSLKQKKSINKTIETAILEAEKKGVRVMSLGLLNQASFITMDKELNGYGEMYARKHPKLKIRIVDGSSLAAQVVVHSIPVGTREVLFRGQITKVARAIVMVLREEEHCMLARFLSGHCKENLVLTTNYSPMIWLVGDGISKEEQKMAAKGTRFLPFSQFPPTQLRKDCFYHTTPAMIIPDSAQNIDSCENWLGRRMMSAWRVGGIVHALEGWEEHECGLDVPMVSPHGVWEAALRHGFQPLVLPSLETNNSL</sequence>
<comment type="similarity">
    <text evidence="2">Belongs to the sterol desaturase family.</text>
</comment>
<comment type="subcellular location">
    <subcellularLocation>
        <location evidence="1">Membrane</location>
        <topology evidence="1">Multi-pass membrane protein</topology>
    </subcellularLocation>
</comment>
<keyword evidence="3 6" id="KW-0812">Transmembrane</keyword>